<dbReference type="STRING" id="7102.A0A2A4JVX2"/>
<reference evidence="1" key="1">
    <citation type="submission" date="2017-09" db="EMBL/GenBank/DDBJ databases">
        <title>Contemporary evolution of a Lepidopteran species, Heliothis virescens, in response to modern agricultural practices.</title>
        <authorList>
            <person name="Fritz M.L."/>
            <person name="Deyonke A.M."/>
            <person name="Papanicolaou A."/>
            <person name="Micinski S."/>
            <person name="Westbrook J."/>
            <person name="Gould F."/>
        </authorList>
    </citation>
    <scope>NUCLEOTIDE SEQUENCE [LARGE SCALE GENOMIC DNA]</scope>
    <source>
        <strain evidence="1">HvINT-</strain>
        <tissue evidence="1">Whole body</tissue>
    </source>
</reference>
<proteinExistence type="predicted"/>
<name>A0A2A4JVX2_HELVI</name>
<sequence length="387" mass="44352">MIKLCKSTFKDEEIKHSKSLLFDSISSKQRKIQRKNKGKEERDLEDIINVFKSVEPDEIPIFVARNLDKLPPITFDHLDCTKLLKDIEKVRMEIDTIKATYATLDHLHELRLECLQSKSSPLPPESICKVNMKRGAWGLDSGPMGISHQMNSTLHDDSSKSLQQSNYLECKQDTLIYRDIERVNARTQSAAHDSLIQRAPSVHINNTPTVVSSSKTGYIEATSAANRSCTPHVQKPISNNESADERTLPAVNEKDVDGWITYESRKKRYKASKYRFMGKKGIASDLECNFKAAEAKIPIFISNIHKDTQEKDIVEYIRMKTQESVTLGKINTKRQTDYIAYKFFVSEHKLPSFLDEKLWPKGVIFRKFVHYRNRGTSEHGPFVNKDG</sequence>
<gene>
    <name evidence="1" type="ORF">B5V51_11477</name>
</gene>
<comment type="caution">
    <text evidence="1">The sequence shown here is derived from an EMBL/GenBank/DDBJ whole genome shotgun (WGS) entry which is preliminary data.</text>
</comment>
<evidence type="ECO:0008006" key="2">
    <source>
        <dbReference type="Google" id="ProtNLM"/>
    </source>
</evidence>
<organism evidence="1">
    <name type="scientific">Heliothis virescens</name>
    <name type="common">Tobacco budworm moth</name>
    <dbReference type="NCBI Taxonomy" id="7102"/>
    <lineage>
        <taxon>Eukaryota</taxon>
        <taxon>Metazoa</taxon>
        <taxon>Ecdysozoa</taxon>
        <taxon>Arthropoda</taxon>
        <taxon>Hexapoda</taxon>
        <taxon>Insecta</taxon>
        <taxon>Pterygota</taxon>
        <taxon>Neoptera</taxon>
        <taxon>Endopterygota</taxon>
        <taxon>Lepidoptera</taxon>
        <taxon>Glossata</taxon>
        <taxon>Ditrysia</taxon>
        <taxon>Noctuoidea</taxon>
        <taxon>Noctuidae</taxon>
        <taxon>Heliothinae</taxon>
        <taxon>Heliothis</taxon>
    </lineage>
</organism>
<protein>
    <recommendedName>
        <fullName evidence="2">Mutant cadherin</fullName>
    </recommendedName>
</protein>
<accession>A0A2A4JVX2</accession>
<dbReference type="EMBL" id="NWSH01000579">
    <property type="protein sequence ID" value="PCG75532.1"/>
    <property type="molecule type" value="Genomic_DNA"/>
</dbReference>
<evidence type="ECO:0000313" key="1">
    <source>
        <dbReference type="EMBL" id="PCG75532.1"/>
    </source>
</evidence>
<dbReference type="AlphaFoldDB" id="A0A2A4JVX2"/>